<evidence type="ECO:0000313" key="2">
    <source>
        <dbReference type="Proteomes" id="UP000663868"/>
    </source>
</evidence>
<feature type="non-terminal residue" evidence="1">
    <location>
        <position position="140"/>
    </location>
</feature>
<feature type="non-terminal residue" evidence="1">
    <location>
        <position position="1"/>
    </location>
</feature>
<comment type="caution">
    <text evidence="1">The sequence shown here is derived from an EMBL/GenBank/DDBJ whole genome shotgun (WGS) entry which is preliminary data.</text>
</comment>
<proteinExistence type="predicted"/>
<reference evidence="1" key="1">
    <citation type="submission" date="2021-02" db="EMBL/GenBank/DDBJ databases">
        <authorList>
            <person name="Nowell W R."/>
        </authorList>
    </citation>
    <scope>NUCLEOTIDE SEQUENCE</scope>
</reference>
<evidence type="ECO:0000313" key="1">
    <source>
        <dbReference type="EMBL" id="CAF4426574.1"/>
    </source>
</evidence>
<name>A0A820QSY8_9BILA</name>
<accession>A0A820QSY8</accession>
<dbReference type="Proteomes" id="UP000663868">
    <property type="component" value="Unassembled WGS sequence"/>
</dbReference>
<organism evidence="1 2">
    <name type="scientific">Adineta steineri</name>
    <dbReference type="NCBI Taxonomy" id="433720"/>
    <lineage>
        <taxon>Eukaryota</taxon>
        <taxon>Metazoa</taxon>
        <taxon>Spiralia</taxon>
        <taxon>Gnathifera</taxon>
        <taxon>Rotifera</taxon>
        <taxon>Eurotatoria</taxon>
        <taxon>Bdelloidea</taxon>
        <taxon>Adinetida</taxon>
        <taxon>Adinetidae</taxon>
        <taxon>Adineta</taxon>
    </lineage>
</organism>
<protein>
    <submittedName>
        <fullName evidence="1">Uncharacterized protein</fullName>
    </submittedName>
</protein>
<dbReference type="EMBL" id="CAJOBB010027953">
    <property type="protein sequence ID" value="CAF4426574.1"/>
    <property type="molecule type" value="Genomic_DNA"/>
</dbReference>
<dbReference type="AlphaFoldDB" id="A0A820QSY8"/>
<gene>
    <name evidence="1" type="ORF">KXQ929_LOCUS52521</name>
</gene>
<sequence length="140" mass="16207">YDYGANKLILIKNSQGLIDVEYFHYETLKKSTYLRQQVCIVTDIAQNIEMDGTSAMESQNQTWHIRPLNEFLLFSSFDPRRPVIRPKFTGQSIVRGIPVDQWETCIIDKTQFRTTRREWSFAQKGFMLPSGTVGDLAVPI</sequence>